<feature type="transmembrane region" description="Helical" evidence="1">
    <location>
        <begin position="46"/>
        <end position="66"/>
    </location>
</feature>
<reference evidence="3" key="1">
    <citation type="submission" date="2016-10" db="EMBL/GenBank/DDBJ databases">
        <authorList>
            <person name="Varghese N."/>
            <person name="Submissions S."/>
        </authorList>
    </citation>
    <scope>NUCLEOTIDE SEQUENCE [LARGE SCALE GENOMIC DNA]</scope>
    <source>
        <strain evidence="3">DSM 28881</strain>
    </source>
</reference>
<dbReference type="AlphaFoldDB" id="A0A1I3LBL4"/>
<keyword evidence="1" id="KW-0812">Transmembrane</keyword>
<proteinExistence type="predicted"/>
<dbReference type="EMBL" id="FORM01000002">
    <property type="protein sequence ID" value="SFI82144.1"/>
    <property type="molecule type" value="Genomic_DNA"/>
</dbReference>
<dbReference type="Proteomes" id="UP000199559">
    <property type="component" value="Unassembled WGS sequence"/>
</dbReference>
<keyword evidence="1" id="KW-1133">Transmembrane helix</keyword>
<sequence>MKNKKDVIIGFILGILCTCVGVILYIVLFSKFGIESTIKQALQFKFVGKLVSLGALLNLGLFFLFLNRKQDDKAKGVLMATLIIGLIFIINRL</sequence>
<dbReference type="RefSeq" id="WP_090837947.1">
    <property type="nucleotide sequence ID" value="NZ_CANKYB010000006.1"/>
</dbReference>
<feature type="transmembrane region" description="Helical" evidence="1">
    <location>
        <begin position="7"/>
        <end position="26"/>
    </location>
</feature>
<feature type="transmembrane region" description="Helical" evidence="1">
    <location>
        <begin position="73"/>
        <end position="90"/>
    </location>
</feature>
<evidence type="ECO:0000313" key="2">
    <source>
        <dbReference type="EMBL" id="SFI82144.1"/>
    </source>
</evidence>
<organism evidence="2 3">
    <name type="scientific">Olleya namhaensis</name>
    <dbReference type="NCBI Taxonomy" id="1144750"/>
    <lineage>
        <taxon>Bacteria</taxon>
        <taxon>Pseudomonadati</taxon>
        <taxon>Bacteroidota</taxon>
        <taxon>Flavobacteriia</taxon>
        <taxon>Flavobacteriales</taxon>
        <taxon>Flavobacteriaceae</taxon>
    </lineage>
</organism>
<accession>A0A1I3LBL4</accession>
<evidence type="ECO:0000313" key="3">
    <source>
        <dbReference type="Proteomes" id="UP000199559"/>
    </source>
</evidence>
<evidence type="ECO:0000256" key="1">
    <source>
        <dbReference type="SAM" id="Phobius"/>
    </source>
</evidence>
<protein>
    <submittedName>
        <fullName evidence="2">Uncharacterized protein</fullName>
    </submittedName>
</protein>
<gene>
    <name evidence="2" type="ORF">SAMN05443431_102330</name>
</gene>
<dbReference type="STRING" id="1144750.SAMN05443431_102330"/>
<name>A0A1I3LBL4_9FLAO</name>
<keyword evidence="1" id="KW-0472">Membrane</keyword>
<keyword evidence="3" id="KW-1185">Reference proteome</keyword>